<evidence type="ECO:0000259" key="1">
    <source>
        <dbReference type="Pfam" id="PF05448"/>
    </source>
</evidence>
<accession>A0ABX8Z2J7</accession>
<dbReference type="PANTHER" id="PTHR40111:SF1">
    <property type="entry name" value="CEPHALOSPORIN-C DEACETYLASE"/>
    <property type="match status" value="1"/>
</dbReference>
<feature type="domain" description="Acetyl xylan esterase" evidence="1">
    <location>
        <begin position="29"/>
        <end position="306"/>
    </location>
</feature>
<sequence length="318" mass="34770">MPCFEHDYSFDPRYGYSLATLLQQNPADECADFSAFWQTKYQAARQLQVALKRSPSEITHAEYCVENIQYVSSHGVLIGGWLLTPKSGPIQRGLIVGHGYGGRDAPDFNLPIENAAILFICFRGLARSRSAGISDNPNFHVLHDIDVPEQYILGGCVEDLWCAATAMLAEFPALDGHLAYMGESFGGGIGAMALAWDPRFQAAALNVPTFGDQASRLGWATVGSGAAVQSYEQQRGHVMATLQYYDAAIAARHIQIPMHLALALFDPAVAPPGQFAIFNVLAGPKTLFVLSAGHFEYPEQSQQNAQLDAELRLFFRDL</sequence>
<dbReference type="SUPFAM" id="SSF53474">
    <property type="entry name" value="alpha/beta-Hydrolases"/>
    <property type="match status" value="1"/>
</dbReference>
<name>A0ABX8Z2J7_9NEIS</name>
<protein>
    <submittedName>
        <fullName evidence="2">Acetylxylan esterase</fullName>
    </submittedName>
</protein>
<organism evidence="2 3">
    <name type="scientific">Deefgea tanakiae</name>
    <dbReference type="NCBI Taxonomy" id="2865840"/>
    <lineage>
        <taxon>Bacteria</taxon>
        <taxon>Pseudomonadati</taxon>
        <taxon>Pseudomonadota</taxon>
        <taxon>Betaproteobacteria</taxon>
        <taxon>Neisseriales</taxon>
        <taxon>Chitinibacteraceae</taxon>
        <taxon>Deefgea</taxon>
    </lineage>
</organism>
<dbReference type="InterPro" id="IPR008391">
    <property type="entry name" value="AXE1_dom"/>
</dbReference>
<dbReference type="RefSeq" id="WP_221004878.1">
    <property type="nucleotide sequence ID" value="NZ_CP081150.1"/>
</dbReference>
<dbReference type="Pfam" id="PF05448">
    <property type="entry name" value="AXE1"/>
    <property type="match status" value="1"/>
</dbReference>
<proteinExistence type="predicted"/>
<dbReference type="InterPro" id="IPR039069">
    <property type="entry name" value="CE7"/>
</dbReference>
<keyword evidence="3" id="KW-1185">Reference proteome</keyword>
<dbReference type="InterPro" id="IPR029058">
    <property type="entry name" value="AB_hydrolase_fold"/>
</dbReference>
<dbReference type="EMBL" id="CP081150">
    <property type="protein sequence ID" value="QZA76472.1"/>
    <property type="molecule type" value="Genomic_DNA"/>
</dbReference>
<dbReference type="PANTHER" id="PTHR40111">
    <property type="entry name" value="CEPHALOSPORIN-C DEACETYLASE"/>
    <property type="match status" value="1"/>
</dbReference>
<dbReference type="Gene3D" id="3.40.50.1820">
    <property type="entry name" value="alpha/beta hydrolase"/>
    <property type="match status" value="1"/>
</dbReference>
<gene>
    <name evidence="2" type="ORF">K4H28_08930</name>
</gene>
<reference evidence="2 3" key="1">
    <citation type="submission" date="2021-08" db="EMBL/GenBank/DDBJ databases">
        <title>complete genome sequencing of Deefgea sp. D25.</title>
        <authorList>
            <person name="Bae J.-W."/>
            <person name="Gim D.-H."/>
        </authorList>
    </citation>
    <scope>NUCLEOTIDE SEQUENCE [LARGE SCALE GENOMIC DNA]</scope>
    <source>
        <strain evidence="2 3">D25</strain>
    </source>
</reference>
<dbReference type="Proteomes" id="UP000825679">
    <property type="component" value="Chromosome"/>
</dbReference>
<evidence type="ECO:0000313" key="2">
    <source>
        <dbReference type="EMBL" id="QZA76472.1"/>
    </source>
</evidence>
<evidence type="ECO:0000313" key="3">
    <source>
        <dbReference type="Proteomes" id="UP000825679"/>
    </source>
</evidence>